<keyword evidence="1" id="KW-0808">Transferase</keyword>
<keyword evidence="2" id="KW-0547">Nucleotide-binding</keyword>
<evidence type="ECO:0000313" key="9">
    <source>
        <dbReference type="Proteomes" id="UP000321412"/>
    </source>
</evidence>
<dbReference type="GO" id="GO:0004672">
    <property type="term" value="F:protein kinase activity"/>
    <property type="evidence" value="ECO:0007669"/>
    <property type="project" value="InterPro"/>
</dbReference>
<dbReference type="PROSITE" id="PS50011">
    <property type="entry name" value="PROTEIN_KINASE_DOM"/>
    <property type="match status" value="1"/>
</dbReference>
<gene>
    <name evidence="8" type="ORF">FRC98_11720</name>
</gene>
<evidence type="ECO:0000259" key="7">
    <source>
        <dbReference type="PROSITE" id="PS50965"/>
    </source>
</evidence>
<evidence type="ECO:0000259" key="6">
    <source>
        <dbReference type="PROSITE" id="PS50011"/>
    </source>
</evidence>
<dbReference type="PROSITE" id="PS50965">
    <property type="entry name" value="NERD"/>
    <property type="match status" value="1"/>
</dbReference>
<feature type="domain" description="NERD" evidence="7">
    <location>
        <begin position="211"/>
        <end position="323"/>
    </location>
</feature>
<protein>
    <submittedName>
        <fullName evidence="8">Protein kinase</fullName>
    </submittedName>
</protein>
<keyword evidence="4" id="KW-0067">ATP-binding</keyword>
<dbReference type="GO" id="GO:0005737">
    <property type="term" value="C:cytoplasm"/>
    <property type="evidence" value="ECO:0007669"/>
    <property type="project" value="TreeGrafter"/>
</dbReference>
<dbReference type="PANTHER" id="PTHR11042">
    <property type="entry name" value="EUKARYOTIC TRANSLATION INITIATION FACTOR 2-ALPHA KINASE EIF2-ALPHA KINASE -RELATED"/>
    <property type="match status" value="1"/>
</dbReference>
<proteinExistence type="predicted"/>
<feature type="domain" description="Protein kinase" evidence="6">
    <location>
        <begin position="353"/>
        <end position="662"/>
    </location>
</feature>
<keyword evidence="3 8" id="KW-0418">Kinase</keyword>
<feature type="compositionally biased region" description="Basic and acidic residues" evidence="5">
    <location>
        <begin position="18"/>
        <end position="29"/>
    </location>
</feature>
<comment type="caution">
    <text evidence="8">The sequence shown here is derived from an EMBL/GenBank/DDBJ whole genome shotgun (WGS) entry which is preliminary data.</text>
</comment>
<dbReference type="Pfam" id="PF08378">
    <property type="entry name" value="NERD"/>
    <property type="match status" value="1"/>
</dbReference>
<evidence type="ECO:0000256" key="5">
    <source>
        <dbReference type="SAM" id="MobiDB-lite"/>
    </source>
</evidence>
<evidence type="ECO:0000256" key="2">
    <source>
        <dbReference type="ARBA" id="ARBA00022741"/>
    </source>
</evidence>
<dbReference type="SUPFAM" id="SSF56112">
    <property type="entry name" value="Protein kinase-like (PK-like)"/>
    <property type="match status" value="1"/>
</dbReference>
<dbReference type="Pfam" id="PF00069">
    <property type="entry name" value="Pkinase"/>
    <property type="match status" value="1"/>
</dbReference>
<dbReference type="Gene3D" id="1.10.510.10">
    <property type="entry name" value="Transferase(Phosphotransferase) domain 1"/>
    <property type="match status" value="1"/>
</dbReference>
<dbReference type="SMART" id="SM00220">
    <property type="entry name" value="S_TKc"/>
    <property type="match status" value="1"/>
</dbReference>
<accession>A0A5C6XGE7</accession>
<evidence type="ECO:0000313" key="8">
    <source>
        <dbReference type="EMBL" id="TXD36501.1"/>
    </source>
</evidence>
<dbReference type="InterPro" id="IPR000719">
    <property type="entry name" value="Prot_kinase_dom"/>
</dbReference>
<dbReference type="Proteomes" id="UP000321412">
    <property type="component" value="Unassembled WGS sequence"/>
</dbReference>
<evidence type="ECO:0000256" key="3">
    <source>
        <dbReference type="ARBA" id="ARBA00022777"/>
    </source>
</evidence>
<dbReference type="GO" id="GO:0005524">
    <property type="term" value="F:ATP binding"/>
    <property type="evidence" value="ECO:0007669"/>
    <property type="project" value="UniProtKB-KW"/>
</dbReference>
<keyword evidence="9" id="KW-1185">Reference proteome</keyword>
<reference evidence="8 9" key="1">
    <citation type="submission" date="2019-08" db="EMBL/GenBank/DDBJ databases">
        <title>Bradymonadales sp. TMQ4.</title>
        <authorList>
            <person name="Liang Q."/>
        </authorList>
    </citation>
    <scope>NUCLEOTIDE SEQUENCE [LARGE SCALE GENOMIC DNA]</scope>
    <source>
        <strain evidence="8 9">TMQ4</strain>
    </source>
</reference>
<name>A0A5C6XGE7_9DELT</name>
<evidence type="ECO:0000256" key="1">
    <source>
        <dbReference type="ARBA" id="ARBA00022679"/>
    </source>
</evidence>
<evidence type="ECO:0000256" key="4">
    <source>
        <dbReference type="ARBA" id="ARBA00022840"/>
    </source>
</evidence>
<dbReference type="InterPro" id="IPR011009">
    <property type="entry name" value="Kinase-like_dom_sf"/>
</dbReference>
<dbReference type="InterPro" id="IPR011528">
    <property type="entry name" value="NERD"/>
</dbReference>
<dbReference type="AlphaFoldDB" id="A0A5C6XGE7"/>
<feature type="region of interest" description="Disordered" evidence="5">
    <location>
        <begin position="14"/>
        <end position="44"/>
    </location>
</feature>
<dbReference type="OrthoDB" id="9779541at2"/>
<dbReference type="EMBL" id="VOSM01000005">
    <property type="protein sequence ID" value="TXD36501.1"/>
    <property type="molecule type" value="Genomic_DNA"/>
</dbReference>
<dbReference type="InterPro" id="IPR050339">
    <property type="entry name" value="CC_SR_Kinase"/>
</dbReference>
<sequence length="667" mass="74728">MLCEQRLGAAGALNIKGGNERGEGGRSVDDAAFGQAPRSDKPPYPLDVVALQATAGVIEKGCGAIDHRLRCLSYPPAIGLKRAGLHPLYTGHPGGVGPGHNLIAHRDHMVADRPSQPGDLLTQVGLHAKNKQCQGFHRAPEGQLLCCFDSIRSKRDFDLSRPGGKLYLPDQVKRFRAEGTCEPAARHPRRATRYPTHEHLRMATYIPIGAPANDAETEGIRLLRDLLPDHYVVIGNFDLRLKGRRNSLEFDAVVIGEHGIYAVEIKGWSGPITGDARRWTTPWTTLDNPLTHLERKTKALRQFVAGRTEGFDPAIFCAPVVLFPRQVEGLELPEEQRRHVVQPDEIYGYFVDLELLHKHGPGPLRDAALHRAVVEAIVPEANALKDQVTIEAYEIEEELEVGHRHWREFLGQHRYVKSRGKVRIKAYTMDLLGDAERQQAELARAVRDTEALSVLDDNPYVARSYDMVRDKDDELIFYMISEYVGSKTLGTYLERAREHGWKLARRLKLACELVEAVKSIHQAGIIHRNLHPGVFYMTRGGARVPFKIADFDFARVQQLDSISDDLNSIGTEGYRAPELWMGEPYDHRVDIFSLGAILYELMTLERLFEGMGDLLQIDEIWSKRRQAIIWPQLAEAIGEMIRSSADERVASLEAVARALDGIEPGQG</sequence>
<organism evidence="8 9">
    <name type="scientific">Lujinxingia vulgaris</name>
    <dbReference type="NCBI Taxonomy" id="2600176"/>
    <lineage>
        <taxon>Bacteria</taxon>
        <taxon>Deltaproteobacteria</taxon>
        <taxon>Bradymonadales</taxon>
        <taxon>Lujinxingiaceae</taxon>
        <taxon>Lujinxingia</taxon>
    </lineage>
</organism>